<dbReference type="SUPFAM" id="SSF47353">
    <property type="entry name" value="Retrovirus capsid dimerization domain-like"/>
    <property type="match status" value="1"/>
</dbReference>
<organism evidence="3 4">
    <name type="scientific">Culter alburnus</name>
    <name type="common">Topmouth culter</name>
    <dbReference type="NCBI Taxonomy" id="194366"/>
    <lineage>
        <taxon>Eukaryota</taxon>
        <taxon>Metazoa</taxon>
        <taxon>Chordata</taxon>
        <taxon>Craniata</taxon>
        <taxon>Vertebrata</taxon>
        <taxon>Euteleostomi</taxon>
        <taxon>Actinopterygii</taxon>
        <taxon>Neopterygii</taxon>
        <taxon>Teleostei</taxon>
        <taxon>Ostariophysi</taxon>
        <taxon>Cypriniformes</taxon>
        <taxon>Xenocyprididae</taxon>
        <taxon>Xenocypridinae</taxon>
        <taxon>Culter</taxon>
    </lineage>
</organism>
<comment type="caution">
    <text evidence="3">The sequence shown here is derived from an EMBL/GenBank/DDBJ whole genome shotgun (WGS) entry which is preliminary data.</text>
</comment>
<dbReference type="PANTHER" id="PTHR46888:SF1">
    <property type="entry name" value="RIBONUCLEASE H"/>
    <property type="match status" value="1"/>
</dbReference>
<reference evidence="3 4" key="1">
    <citation type="submission" date="2024-05" db="EMBL/GenBank/DDBJ databases">
        <title>A high-quality chromosomal-level genome assembly of Topmouth culter (Culter alburnus).</title>
        <authorList>
            <person name="Zhao H."/>
        </authorList>
    </citation>
    <scope>NUCLEOTIDE SEQUENCE [LARGE SCALE GENOMIC DNA]</scope>
    <source>
        <strain evidence="3">CATC2023</strain>
        <tissue evidence="3">Muscle</tissue>
    </source>
</reference>
<feature type="domain" description="SCAN box" evidence="2">
    <location>
        <begin position="115"/>
        <end position="190"/>
    </location>
</feature>
<dbReference type="CDD" id="cd07936">
    <property type="entry name" value="SCAN"/>
    <property type="match status" value="1"/>
</dbReference>
<dbReference type="Pfam" id="PF02023">
    <property type="entry name" value="SCAN"/>
    <property type="match status" value="1"/>
</dbReference>
<dbReference type="PROSITE" id="PS50804">
    <property type="entry name" value="SCAN_BOX"/>
    <property type="match status" value="1"/>
</dbReference>
<dbReference type="InterPro" id="IPR003309">
    <property type="entry name" value="SCAN_dom"/>
</dbReference>
<accession>A0AAW2AUU4</accession>
<name>A0AAW2AUU4_CULAL</name>
<feature type="region of interest" description="Disordered" evidence="1">
    <location>
        <begin position="198"/>
        <end position="234"/>
    </location>
</feature>
<gene>
    <name evidence="3" type="ORF">ABG768_018968</name>
</gene>
<dbReference type="AlphaFoldDB" id="A0AAW2AUU4"/>
<protein>
    <recommendedName>
        <fullName evidence="2">SCAN box domain-containing protein</fullName>
    </recommendedName>
</protein>
<evidence type="ECO:0000259" key="2">
    <source>
        <dbReference type="PROSITE" id="PS50804"/>
    </source>
</evidence>
<sequence>MELPTPAPKVSTKHRPAYVQDSPTVAAPREPMLWADPKMPSFQQGEDIENYLRRFERLARTWRWLEEWSYRLVPLLTGQALEAYLAMDEEQAEVYTDLKEALLEKFNISPETYCQRFRSSTVPAGESPTETYHQLKNLYRRWVRPEEHSKEEIGEFIILEQLLRVLPYDAHTWVREHEPKSGLAAAKLAQQYLNAHRRGLRTQPPRGTVRGVSHNSGSDRGRVELSDNAQGPRQ</sequence>
<dbReference type="EMBL" id="JAWDJR010000003">
    <property type="protein sequence ID" value="KAK9977147.1"/>
    <property type="molecule type" value="Genomic_DNA"/>
</dbReference>
<keyword evidence="4" id="KW-1185">Reference proteome</keyword>
<evidence type="ECO:0000313" key="3">
    <source>
        <dbReference type="EMBL" id="KAK9977147.1"/>
    </source>
</evidence>
<dbReference type="Gene3D" id="1.10.4020.10">
    <property type="entry name" value="DNA breaking-rejoining enzymes"/>
    <property type="match status" value="1"/>
</dbReference>
<evidence type="ECO:0000313" key="4">
    <source>
        <dbReference type="Proteomes" id="UP001479290"/>
    </source>
</evidence>
<dbReference type="SMART" id="SM00431">
    <property type="entry name" value="SCAN"/>
    <property type="match status" value="1"/>
</dbReference>
<dbReference type="PANTHER" id="PTHR46888">
    <property type="entry name" value="ZINC KNUCKLE DOMAINCONTAINING PROTEIN-RELATED"/>
    <property type="match status" value="1"/>
</dbReference>
<dbReference type="Proteomes" id="UP001479290">
    <property type="component" value="Unassembled WGS sequence"/>
</dbReference>
<evidence type="ECO:0000256" key="1">
    <source>
        <dbReference type="SAM" id="MobiDB-lite"/>
    </source>
</evidence>
<proteinExistence type="predicted"/>
<dbReference type="InterPro" id="IPR038269">
    <property type="entry name" value="SCAN_sf"/>
</dbReference>